<dbReference type="GO" id="GO:0016987">
    <property type="term" value="F:sigma factor activity"/>
    <property type="evidence" value="ECO:0007669"/>
    <property type="project" value="UniProtKB-KW"/>
</dbReference>
<dbReference type="Pfam" id="PF04963">
    <property type="entry name" value="Sigma54_CBD"/>
    <property type="match status" value="1"/>
</dbReference>
<dbReference type="PRINTS" id="PR00045">
    <property type="entry name" value="SIGMA54FCT"/>
</dbReference>
<evidence type="ECO:0000256" key="2">
    <source>
        <dbReference type="ARBA" id="ARBA00022478"/>
    </source>
</evidence>
<comment type="similarity">
    <text evidence="1">Belongs to the sigma-54 factor family.</text>
</comment>
<dbReference type="PROSITE" id="PS50044">
    <property type="entry name" value="SIGMA54_3"/>
    <property type="match status" value="1"/>
</dbReference>
<evidence type="ECO:0000256" key="6">
    <source>
        <dbReference type="ARBA" id="ARBA00023082"/>
    </source>
</evidence>
<dbReference type="PIRSF" id="PIRSF000774">
    <property type="entry name" value="RpoN"/>
    <property type="match status" value="1"/>
</dbReference>
<evidence type="ECO:0000256" key="4">
    <source>
        <dbReference type="ARBA" id="ARBA00022695"/>
    </source>
</evidence>
<evidence type="ECO:0000313" key="12">
    <source>
        <dbReference type="Proteomes" id="UP000008220"/>
    </source>
</evidence>
<dbReference type="PROSITE" id="PS00718">
    <property type="entry name" value="SIGMA54_2"/>
    <property type="match status" value="1"/>
</dbReference>
<dbReference type="PANTHER" id="PTHR32248:SF4">
    <property type="entry name" value="RNA POLYMERASE SIGMA-54 FACTOR"/>
    <property type="match status" value="1"/>
</dbReference>
<name>A0PYN2_CLONN</name>
<dbReference type="GO" id="GO:0000428">
    <property type="term" value="C:DNA-directed RNA polymerase complex"/>
    <property type="evidence" value="ECO:0007669"/>
    <property type="project" value="UniProtKB-KW"/>
</dbReference>
<keyword evidence="6" id="KW-0731">Sigma factor</keyword>
<feature type="domain" description="RNA polymerase sigma factor 54 DNA-binding" evidence="9">
    <location>
        <begin position="295"/>
        <end position="454"/>
    </location>
</feature>
<keyword evidence="2" id="KW-0240">DNA-directed RNA polymerase</keyword>
<dbReference type="InterPro" id="IPR007634">
    <property type="entry name" value="RNA_pol_sigma_54_DNA-bd"/>
</dbReference>
<dbReference type="eggNOG" id="COG1508">
    <property type="taxonomic scope" value="Bacteria"/>
</dbReference>
<evidence type="ECO:0000256" key="1">
    <source>
        <dbReference type="ARBA" id="ARBA00008798"/>
    </source>
</evidence>
<dbReference type="GO" id="GO:0016779">
    <property type="term" value="F:nucleotidyltransferase activity"/>
    <property type="evidence" value="ECO:0007669"/>
    <property type="project" value="UniProtKB-KW"/>
</dbReference>
<keyword evidence="8" id="KW-0804">Transcription</keyword>
<evidence type="ECO:0000256" key="3">
    <source>
        <dbReference type="ARBA" id="ARBA00022679"/>
    </source>
</evidence>
<dbReference type="STRING" id="386415.NT01CX_1402"/>
<evidence type="ECO:0000256" key="5">
    <source>
        <dbReference type="ARBA" id="ARBA00023015"/>
    </source>
</evidence>
<dbReference type="InterPro" id="IPR000394">
    <property type="entry name" value="RNA_pol_sigma_54"/>
</dbReference>
<evidence type="ECO:0000259" key="10">
    <source>
        <dbReference type="Pfam" id="PF04963"/>
    </source>
</evidence>
<keyword evidence="3" id="KW-0808">Transferase</keyword>
<keyword evidence="7" id="KW-0238">DNA-binding</keyword>
<reference evidence="11 12" key="1">
    <citation type="journal article" date="2006" name="Nat. Biotechnol.">
        <title>The genome and transcriptomes of the anti-tumor agent Clostridium novyi-NT.</title>
        <authorList>
            <person name="Bettegowda C."/>
            <person name="Huang X."/>
            <person name="Lin J."/>
            <person name="Cheong I."/>
            <person name="Kohli M."/>
            <person name="Szabo S.A."/>
            <person name="Zhang X."/>
            <person name="Diaz L.A. Jr."/>
            <person name="Velculescu V.E."/>
            <person name="Parmigiani G."/>
            <person name="Kinzler K.W."/>
            <person name="Vogelstein B."/>
            <person name="Zhou S."/>
        </authorList>
    </citation>
    <scope>NUCLEOTIDE SEQUENCE [LARGE SCALE GENOMIC DNA]</scope>
    <source>
        <strain evidence="11 12">NT</strain>
    </source>
</reference>
<dbReference type="NCBIfam" id="TIGR02395">
    <property type="entry name" value="rpoN_sigma"/>
    <property type="match status" value="1"/>
</dbReference>
<dbReference type="EMBL" id="CP000382">
    <property type="protein sequence ID" value="ABK60456.1"/>
    <property type="molecule type" value="Genomic_DNA"/>
</dbReference>
<dbReference type="KEGG" id="cno:NT01CX_1402"/>
<gene>
    <name evidence="11" type="primary">rpoN</name>
    <name evidence="11" type="ordered locus">NT01CX_1402</name>
</gene>
<evidence type="ECO:0000256" key="8">
    <source>
        <dbReference type="ARBA" id="ARBA00023163"/>
    </source>
</evidence>
<evidence type="ECO:0000256" key="7">
    <source>
        <dbReference type="ARBA" id="ARBA00023125"/>
    </source>
</evidence>
<keyword evidence="4" id="KW-0548">Nucleotidyltransferase</keyword>
<dbReference type="InterPro" id="IPR007046">
    <property type="entry name" value="RNA_pol_sigma_54_core-bd"/>
</dbReference>
<dbReference type="Pfam" id="PF04552">
    <property type="entry name" value="Sigma54_DBD"/>
    <property type="match status" value="1"/>
</dbReference>
<feature type="domain" description="RNA polymerase sigma factor 54 core-binding" evidence="10">
    <location>
        <begin position="95"/>
        <end position="281"/>
    </location>
</feature>
<organism evidence="11 12">
    <name type="scientific">Clostridium novyi (strain NT)</name>
    <dbReference type="NCBI Taxonomy" id="386415"/>
    <lineage>
        <taxon>Bacteria</taxon>
        <taxon>Bacillati</taxon>
        <taxon>Bacillota</taxon>
        <taxon>Clostridia</taxon>
        <taxon>Eubacteriales</taxon>
        <taxon>Clostridiaceae</taxon>
        <taxon>Clostridium</taxon>
    </lineage>
</organism>
<dbReference type="PATRIC" id="fig|386415.7.peg.510"/>
<dbReference type="PROSITE" id="PS00717">
    <property type="entry name" value="SIGMA54_1"/>
    <property type="match status" value="1"/>
</dbReference>
<dbReference type="AlphaFoldDB" id="A0PYN2"/>
<evidence type="ECO:0000313" key="11">
    <source>
        <dbReference type="EMBL" id="ABK60456.1"/>
    </source>
</evidence>
<dbReference type="PANTHER" id="PTHR32248">
    <property type="entry name" value="RNA POLYMERASE SIGMA-54 FACTOR"/>
    <property type="match status" value="1"/>
</dbReference>
<dbReference type="GO" id="GO:0003677">
    <property type="term" value="F:DNA binding"/>
    <property type="evidence" value="ECO:0007669"/>
    <property type="project" value="UniProtKB-KW"/>
</dbReference>
<proteinExistence type="inferred from homology"/>
<keyword evidence="12" id="KW-1185">Reference proteome</keyword>
<dbReference type="InterPro" id="IPR038709">
    <property type="entry name" value="RpoN_core-bd_sf"/>
</dbReference>
<dbReference type="Pfam" id="PF00309">
    <property type="entry name" value="Sigma54_AID"/>
    <property type="match status" value="1"/>
</dbReference>
<dbReference type="HOGENOM" id="CLU_020569_1_1_9"/>
<dbReference type="GO" id="GO:0001216">
    <property type="term" value="F:DNA-binding transcription activator activity"/>
    <property type="evidence" value="ECO:0007669"/>
    <property type="project" value="InterPro"/>
</dbReference>
<dbReference type="GO" id="GO:0006352">
    <property type="term" value="P:DNA-templated transcription initiation"/>
    <property type="evidence" value="ECO:0007669"/>
    <property type="project" value="InterPro"/>
</dbReference>
<sequence>MKMNFNLELVQHQKLIMTQQMQLSIKLLQMSNLEIQKYMEKEIQENPVLDAEDNKEFAIKEKDFIEYTKFLKHLEFDYYNNNNYSKDEDYVSPLNFIGEKKSLKEYLKEQILVQSHKKTIKKACEYIVENIDDRGYVNINLDDIEKEINISKNSAYEALKIVQSLEPYGVGARDLKECLKIQLNMKKIYDEDIVKIIDNYLPLIADNKYNVIAKKLNISVKLAQSYGDIIKSLEPKPSRGFFTGEETNYIIPEAYIKRINDKYYVIMNNENIPTLNINKAYKQMFNENKNKEVKDFIKEKLDKAVFLIKSINQRESTIYKILTKIVEMQPEYFEYGQESLKPMTLKELADELDIHESTVSRAIKDKYIHTKHGTIKIKDLFTTKMFKMDSLEDVSTITVKGYIKKLIEKEDKKKPLSDQKICDFLQKKGVSISRRTVAKYREEAGIPSSSKRKRF</sequence>
<evidence type="ECO:0000259" key="9">
    <source>
        <dbReference type="Pfam" id="PF04552"/>
    </source>
</evidence>
<dbReference type="Proteomes" id="UP000008220">
    <property type="component" value="Chromosome"/>
</dbReference>
<keyword evidence="5" id="KW-0805">Transcription regulation</keyword>
<protein>
    <submittedName>
        <fullName evidence="11">RNA polymerase sigma-54 factor</fullName>
    </submittedName>
</protein>
<accession>A0PYN2</accession>
<dbReference type="Gene3D" id="1.10.10.1330">
    <property type="entry name" value="RNA polymerase sigma-54 factor, core-binding domain"/>
    <property type="match status" value="1"/>
</dbReference>
<dbReference type="Gene3D" id="1.10.10.60">
    <property type="entry name" value="Homeodomain-like"/>
    <property type="match status" value="1"/>
</dbReference>